<comment type="caution">
    <text evidence="2">The sequence shown here is derived from an EMBL/GenBank/DDBJ whole genome shotgun (WGS) entry which is preliminary data.</text>
</comment>
<dbReference type="SMART" id="SM00256">
    <property type="entry name" value="FBOX"/>
    <property type="match status" value="1"/>
</dbReference>
<proteinExistence type="predicted"/>
<evidence type="ECO:0000313" key="3">
    <source>
        <dbReference type="Proteomes" id="UP001157418"/>
    </source>
</evidence>
<evidence type="ECO:0000313" key="2">
    <source>
        <dbReference type="EMBL" id="CAH1421637.1"/>
    </source>
</evidence>
<dbReference type="NCBIfam" id="TIGR01640">
    <property type="entry name" value="F_box_assoc_1"/>
    <property type="match status" value="1"/>
</dbReference>
<dbReference type="InterPro" id="IPR011043">
    <property type="entry name" value="Gal_Oxase/kelch_b-propeller"/>
</dbReference>
<dbReference type="Pfam" id="PF07734">
    <property type="entry name" value="FBA_1"/>
    <property type="match status" value="1"/>
</dbReference>
<dbReference type="EMBL" id="CAKMRJ010001112">
    <property type="protein sequence ID" value="CAH1421637.1"/>
    <property type="molecule type" value="Genomic_DNA"/>
</dbReference>
<feature type="domain" description="F-box" evidence="1">
    <location>
        <begin position="1"/>
        <end position="47"/>
    </location>
</feature>
<dbReference type="SUPFAM" id="SSF81383">
    <property type="entry name" value="F-box domain"/>
    <property type="match status" value="1"/>
</dbReference>
<dbReference type="CDD" id="cd22157">
    <property type="entry name" value="F-box_AtFBW1-like"/>
    <property type="match status" value="1"/>
</dbReference>
<dbReference type="PANTHER" id="PTHR31672">
    <property type="entry name" value="BNACNNG10540D PROTEIN"/>
    <property type="match status" value="1"/>
</dbReference>
<dbReference type="PROSITE" id="PS50181">
    <property type="entry name" value="FBOX"/>
    <property type="match status" value="1"/>
</dbReference>
<dbReference type="InterPro" id="IPR001810">
    <property type="entry name" value="F-box_dom"/>
</dbReference>
<name>A0AAU9M7D4_9ASTR</name>
<dbReference type="InterPro" id="IPR006527">
    <property type="entry name" value="F-box-assoc_dom_typ1"/>
</dbReference>
<dbReference type="Pfam" id="PF00646">
    <property type="entry name" value="F-box"/>
    <property type="match status" value="1"/>
</dbReference>
<dbReference type="Proteomes" id="UP001157418">
    <property type="component" value="Unassembled WGS sequence"/>
</dbReference>
<sequence length="363" mass="40699">MSAMKNLPPDIIEAILVRLPAKSLSRFKSVSKLWCSLISNPQFITTHLHLNHHPTSCKLICFSRNTNNKKCLCSIDLNLNSDDVSANEVSFLPPPVMWEIIWGSCNGLVLATDEDERLYLVNPTIGEIFELPISPFALPIEEGYQTYGFGNDSSTDDYKVIAISFSNTDMFVNVYSLSNNSWRKLPNSPYGQSYVCLVGGVSVNKNLHWLIVRPNFSSMIIAFSLAKEEFNEMNLPDSLGNNHPFNVLVVIGGKLCVFNQLGKDLWVMEEYGVGMSWSKVSIHGVDIDHVKPICSVEDNNRDIVLVDDDRVVIYNVDERISRNVRILGAPSGFTIRGKPNRRKEEDYGGPLTAYVIKGCRVCE</sequence>
<dbReference type="InterPro" id="IPR017451">
    <property type="entry name" value="F-box-assoc_interact_dom"/>
</dbReference>
<dbReference type="Gene3D" id="1.20.1280.50">
    <property type="match status" value="1"/>
</dbReference>
<dbReference type="SUPFAM" id="SSF50965">
    <property type="entry name" value="Galactose oxidase, central domain"/>
    <property type="match status" value="1"/>
</dbReference>
<dbReference type="InterPro" id="IPR036047">
    <property type="entry name" value="F-box-like_dom_sf"/>
</dbReference>
<accession>A0AAU9M7D4</accession>
<dbReference type="AlphaFoldDB" id="A0AAU9M7D4"/>
<reference evidence="2 3" key="1">
    <citation type="submission" date="2022-01" db="EMBL/GenBank/DDBJ databases">
        <authorList>
            <person name="Xiong W."/>
            <person name="Schranz E."/>
        </authorList>
    </citation>
    <scope>NUCLEOTIDE SEQUENCE [LARGE SCALE GENOMIC DNA]</scope>
</reference>
<organism evidence="2 3">
    <name type="scientific">Lactuca virosa</name>
    <dbReference type="NCBI Taxonomy" id="75947"/>
    <lineage>
        <taxon>Eukaryota</taxon>
        <taxon>Viridiplantae</taxon>
        <taxon>Streptophyta</taxon>
        <taxon>Embryophyta</taxon>
        <taxon>Tracheophyta</taxon>
        <taxon>Spermatophyta</taxon>
        <taxon>Magnoliopsida</taxon>
        <taxon>eudicotyledons</taxon>
        <taxon>Gunneridae</taxon>
        <taxon>Pentapetalae</taxon>
        <taxon>asterids</taxon>
        <taxon>campanulids</taxon>
        <taxon>Asterales</taxon>
        <taxon>Asteraceae</taxon>
        <taxon>Cichorioideae</taxon>
        <taxon>Cichorieae</taxon>
        <taxon>Lactucinae</taxon>
        <taxon>Lactuca</taxon>
    </lineage>
</organism>
<keyword evidence="3" id="KW-1185">Reference proteome</keyword>
<evidence type="ECO:0000259" key="1">
    <source>
        <dbReference type="PROSITE" id="PS50181"/>
    </source>
</evidence>
<protein>
    <recommendedName>
        <fullName evidence="1">F-box domain-containing protein</fullName>
    </recommendedName>
</protein>
<gene>
    <name evidence="2" type="ORF">LVIROSA_LOCUS9028</name>
</gene>
<dbReference type="PANTHER" id="PTHR31672:SF13">
    <property type="entry name" value="F-BOX PROTEIN CPR30-LIKE"/>
    <property type="match status" value="1"/>
</dbReference>
<dbReference type="InterPro" id="IPR050796">
    <property type="entry name" value="SCF_F-box_component"/>
</dbReference>